<keyword evidence="2" id="KW-1185">Reference proteome</keyword>
<dbReference type="EMBL" id="LBBT01000147">
    <property type="protein sequence ID" value="KKY01784.1"/>
    <property type="molecule type" value="Genomic_DNA"/>
</dbReference>
<dbReference type="OrthoDB" id="2063096at2"/>
<evidence type="ECO:0000313" key="1">
    <source>
        <dbReference type="EMBL" id="KKY01784.1"/>
    </source>
</evidence>
<dbReference type="NCBIfam" id="TIGR04090">
    <property type="entry name" value="exp_by_SipW_IV"/>
    <property type="match status" value="1"/>
</dbReference>
<evidence type="ECO:0000313" key="2">
    <source>
        <dbReference type="Proteomes" id="UP000034407"/>
    </source>
</evidence>
<proteinExistence type="predicted"/>
<sequence>MSRKRIKVGAISILLLICIVTVQKISYASLTSKDKVTNTLNLGDINIEVSETFTPPKNWNGDEYSKAVKIKNNSTSPALIRVCIIPRWVDEKGNAWPGDTNLVTLNYETNNITANQNTTEDDKWIYGNDNYYYYNTIVLNDEETTQILKSVSANIPEELQERYKNKTLIVDVKAEAVQATKDAYKRTWNNIENQGIHKILENLCTR</sequence>
<accession>A0A0M3DK22</accession>
<dbReference type="RefSeq" id="WP_046822620.1">
    <property type="nucleotide sequence ID" value="NZ_LBBT01000147.1"/>
</dbReference>
<name>A0A0M3DK22_9FIRM</name>
<dbReference type="InterPro" id="IPR024008">
    <property type="entry name" value="BsaA"/>
</dbReference>
<dbReference type="Proteomes" id="UP000034407">
    <property type="component" value="Unassembled WGS sequence"/>
</dbReference>
<reference evidence="1 2" key="1">
    <citation type="submission" date="2015-04" db="EMBL/GenBank/DDBJ databases">
        <title>Microcin producing Clostridium sp. JC272T.</title>
        <authorList>
            <person name="Jyothsna T."/>
            <person name="Sasikala C."/>
            <person name="Ramana C."/>
        </authorList>
    </citation>
    <scope>NUCLEOTIDE SEQUENCE [LARGE SCALE GENOMIC DNA]</scope>
    <source>
        <strain evidence="1 2">JC272</strain>
    </source>
</reference>
<evidence type="ECO:0008006" key="3">
    <source>
        <dbReference type="Google" id="ProtNLM"/>
    </source>
</evidence>
<comment type="caution">
    <text evidence="1">The sequence shown here is derived from an EMBL/GenBank/DDBJ whole genome shotgun (WGS) entry which is preliminary data.</text>
</comment>
<organism evidence="1 2">
    <name type="scientific">Paraclostridium benzoelyticum</name>
    <dbReference type="NCBI Taxonomy" id="1629550"/>
    <lineage>
        <taxon>Bacteria</taxon>
        <taxon>Bacillati</taxon>
        <taxon>Bacillota</taxon>
        <taxon>Clostridia</taxon>
        <taxon>Peptostreptococcales</taxon>
        <taxon>Peptostreptococcaceae</taxon>
        <taxon>Paraclostridium</taxon>
    </lineage>
</organism>
<gene>
    <name evidence="1" type="ORF">VN21_06975</name>
</gene>
<dbReference type="PATRIC" id="fig|1629550.3.peg.841"/>
<protein>
    <recommendedName>
        <fullName evidence="3">Alternate signal-mediated exported protein, CPF_0494 family</fullName>
    </recommendedName>
</protein>
<dbReference type="AlphaFoldDB" id="A0A0M3DK22"/>